<dbReference type="AlphaFoldDB" id="A0A368YF92"/>
<reference evidence="12 13" key="1">
    <citation type="submission" date="2018-07" db="EMBL/GenBank/DDBJ databases">
        <title>Genomic Encyclopedia of Type Strains, Phase IV (KMG-IV): sequencing the most valuable type-strain genomes for metagenomic binning, comparative biology and taxonomic classification.</title>
        <authorList>
            <person name="Goeker M."/>
        </authorList>
    </citation>
    <scope>NUCLEOTIDE SEQUENCE [LARGE SCALE GENOMIC DNA]</scope>
    <source>
        <strain evidence="12 13">DSM 27696</strain>
    </source>
</reference>
<comment type="caution">
    <text evidence="12">The sequence shown here is derived from an EMBL/GenBank/DDBJ whole genome shotgun (WGS) entry which is preliminary data.</text>
</comment>
<dbReference type="PROSITE" id="PS52039">
    <property type="entry name" value="TOPO_IA_2"/>
    <property type="match status" value="1"/>
</dbReference>
<evidence type="ECO:0000256" key="1">
    <source>
        <dbReference type="ARBA" id="ARBA00000213"/>
    </source>
</evidence>
<dbReference type="PROSITE" id="PS50880">
    <property type="entry name" value="TOPRIM"/>
    <property type="match status" value="1"/>
</dbReference>
<dbReference type="GO" id="GO:0006310">
    <property type="term" value="P:DNA recombination"/>
    <property type="evidence" value="ECO:0007669"/>
    <property type="project" value="TreeGrafter"/>
</dbReference>
<feature type="region of interest" description="Disordered" evidence="9">
    <location>
        <begin position="684"/>
        <end position="707"/>
    </location>
</feature>
<comment type="similarity">
    <text evidence="2 8">Belongs to the type IA topoisomerase family.</text>
</comment>
<dbReference type="InterPro" id="IPR005738">
    <property type="entry name" value="TopoIII"/>
</dbReference>
<keyword evidence="5 8" id="KW-0799">Topoisomerase</keyword>
<feature type="binding site" evidence="8">
    <location>
        <position position="105"/>
    </location>
    <ligand>
        <name>Mg(2+)</name>
        <dbReference type="ChEBI" id="CHEBI:18420"/>
        <note>catalytic</note>
    </ligand>
</feature>
<dbReference type="Pfam" id="PF01131">
    <property type="entry name" value="Topoisom_bac"/>
    <property type="match status" value="1"/>
</dbReference>
<dbReference type="InterPro" id="IPR013824">
    <property type="entry name" value="Topo_IA_cen_sub1"/>
</dbReference>
<dbReference type="InterPro" id="IPR023406">
    <property type="entry name" value="Topo_IA_AS"/>
</dbReference>
<dbReference type="SUPFAM" id="SSF56712">
    <property type="entry name" value="Prokaryotic type I DNA topoisomerase"/>
    <property type="match status" value="1"/>
</dbReference>
<proteinExistence type="inferred from homology"/>
<dbReference type="HAMAP" id="MF_00953">
    <property type="entry name" value="Topoisom_3_prok"/>
    <property type="match status" value="1"/>
</dbReference>
<dbReference type="GO" id="GO:0006281">
    <property type="term" value="P:DNA repair"/>
    <property type="evidence" value="ECO:0007669"/>
    <property type="project" value="TreeGrafter"/>
</dbReference>
<dbReference type="PANTHER" id="PTHR11390">
    <property type="entry name" value="PROKARYOTIC DNA TOPOISOMERASE"/>
    <property type="match status" value="1"/>
</dbReference>
<dbReference type="GO" id="GO:0003917">
    <property type="term" value="F:DNA topoisomerase type I (single strand cut, ATP-independent) activity"/>
    <property type="evidence" value="ECO:0007669"/>
    <property type="project" value="UniProtKB-UniRule"/>
</dbReference>
<keyword evidence="13" id="KW-1185">Reference proteome</keyword>
<dbReference type="Gene3D" id="3.40.50.140">
    <property type="match status" value="1"/>
</dbReference>
<keyword evidence="6 8" id="KW-0238">DNA-binding</keyword>
<dbReference type="NCBIfam" id="NF005829">
    <property type="entry name" value="PRK07726.1"/>
    <property type="match status" value="1"/>
</dbReference>
<comment type="caution">
    <text evidence="8">Lacks conserved residue(s) required for the propagation of feature annotation.</text>
</comment>
<feature type="domain" description="Topo IA-type catalytic" evidence="11">
    <location>
        <begin position="153"/>
        <end position="592"/>
    </location>
</feature>
<feature type="region of interest" description="Interaction with DNA" evidence="8">
    <location>
        <begin position="187"/>
        <end position="192"/>
    </location>
</feature>
<dbReference type="InterPro" id="IPR006171">
    <property type="entry name" value="TOPRIM_dom"/>
</dbReference>
<dbReference type="Pfam" id="PF01751">
    <property type="entry name" value="Toprim"/>
    <property type="match status" value="1"/>
</dbReference>
<dbReference type="InterPro" id="IPR013825">
    <property type="entry name" value="Topo_IA_cen_sub2"/>
</dbReference>
<feature type="binding site" evidence="8">
    <location>
        <position position="9"/>
    </location>
    <ligand>
        <name>Mg(2+)</name>
        <dbReference type="ChEBI" id="CHEBI:18420"/>
        <note>catalytic</note>
    </ligand>
</feature>
<dbReference type="GO" id="GO:0043597">
    <property type="term" value="C:cytoplasmic replication fork"/>
    <property type="evidence" value="ECO:0007669"/>
    <property type="project" value="TreeGrafter"/>
</dbReference>
<dbReference type="GO" id="GO:0000287">
    <property type="term" value="F:magnesium ion binding"/>
    <property type="evidence" value="ECO:0007669"/>
    <property type="project" value="UniProtKB-UniRule"/>
</dbReference>
<dbReference type="InterPro" id="IPR013497">
    <property type="entry name" value="Topo_IA_cen"/>
</dbReference>
<dbReference type="Gene3D" id="1.10.290.10">
    <property type="entry name" value="Topoisomerase I, domain 4"/>
    <property type="match status" value="1"/>
</dbReference>
<dbReference type="InterPro" id="IPR003602">
    <property type="entry name" value="Topo_IA_DNA-bd_dom"/>
</dbReference>
<feature type="site" description="Interaction with DNA" evidence="8">
    <location>
        <position position="168"/>
    </location>
</feature>
<dbReference type="Gene3D" id="1.10.460.10">
    <property type="entry name" value="Topoisomerase I, domain 2"/>
    <property type="match status" value="1"/>
</dbReference>
<evidence type="ECO:0000256" key="2">
    <source>
        <dbReference type="ARBA" id="ARBA00009446"/>
    </source>
</evidence>
<evidence type="ECO:0000256" key="3">
    <source>
        <dbReference type="ARBA" id="ARBA00022723"/>
    </source>
</evidence>
<organism evidence="12 13">
    <name type="scientific">Saliterribacillus persicus</name>
    <dbReference type="NCBI Taxonomy" id="930114"/>
    <lineage>
        <taxon>Bacteria</taxon>
        <taxon>Bacillati</taxon>
        <taxon>Bacillota</taxon>
        <taxon>Bacilli</taxon>
        <taxon>Bacillales</taxon>
        <taxon>Bacillaceae</taxon>
        <taxon>Saliterribacillus</taxon>
    </lineage>
</organism>
<dbReference type="PROSITE" id="PS00396">
    <property type="entry name" value="TOPO_IA_1"/>
    <property type="match status" value="1"/>
</dbReference>
<evidence type="ECO:0000256" key="4">
    <source>
        <dbReference type="ARBA" id="ARBA00022842"/>
    </source>
</evidence>
<feature type="domain" description="Toprim" evidence="10">
    <location>
        <begin position="3"/>
        <end position="136"/>
    </location>
</feature>
<dbReference type="PRINTS" id="PR00417">
    <property type="entry name" value="PRTPISMRASEI"/>
</dbReference>
<accession>A0A368YF92</accession>
<dbReference type="Proteomes" id="UP000252585">
    <property type="component" value="Unassembled WGS sequence"/>
</dbReference>
<dbReference type="Gene3D" id="2.70.20.10">
    <property type="entry name" value="Topoisomerase I, domain 3"/>
    <property type="match status" value="1"/>
</dbReference>
<dbReference type="CDD" id="cd03362">
    <property type="entry name" value="TOPRIM_TopoIA_TopoIII"/>
    <property type="match status" value="1"/>
</dbReference>
<dbReference type="InterPro" id="IPR000380">
    <property type="entry name" value="Topo_IA"/>
</dbReference>
<evidence type="ECO:0000256" key="5">
    <source>
        <dbReference type="ARBA" id="ARBA00023029"/>
    </source>
</evidence>
<evidence type="ECO:0000259" key="11">
    <source>
        <dbReference type="PROSITE" id="PS52039"/>
    </source>
</evidence>
<dbReference type="SMART" id="SM00436">
    <property type="entry name" value="TOP1Bc"/>
    <property type="match status" value="1"/>
</dbReference>
<sequence>MPKTLVLAEKPSVGRDIARVLKCTKKTNGYMEGSDYIVTWALGHLVTLADPDAYDNKYKTWKLDDLPMLPSPLKLVVMKQTGKQFQTVKSQIIRKDVKDIVIATDAGREGELVARWILEKARVKKPVKRLWISSVTDKAIKDGFQNLKPGKQYENLYASAVARSEADWYVGLNATRALTTKFNAQLSGGRVQTPTLTMIAAREDEINRFKPKTFYQLQAKTITGVTLTWKDKQNQSRIFDKKKADELLNRVKNQTGTVQKIDKKEKKSFAPPLYDLTELQRDANRIFNFSGKQTLSLMQKLYEQHKVLTYPRTDSKFISTDIVPTLKDRLSACGVGPYANIANKIKQRPIKTNGSFVNNAKVSDHHAIIPTEQEVYLSELSDQERKIYDLVVKRFLAVLMPPYQYEQVTFQVDVNQEKFYASGKNVVALGYKEVYAKGDPGESVDKDDQVLPDIKQGSTLDGLQFKLVEGETKPPERLTEGTLLEAMENPAKFLQESEKDAKNTLKATGGLGTVATRADIIEKLFNTFYMEKRGKYLHLTSKGKQLLDLVPKDLKSPLLTAAWEEKLAQIANGKTGKDAFIKEIKEYTQQVVQEIKRKDVKFKHDNMTGTKCPTCGKLMLEINGKNGRMLVCQDRSCGEKKHIAKKTNARCPKCHKRMEMRGQGEAQTFSCVCGYREKLSNFQKRRNKQGKNKADKRDVNKYMKKQDEGFTNPALAEALKKLKKD</sequence>
<dbReference type="CDD" id="cd00186">
    <property type="entry name" value="TOP1Ac"/>
    <property type="match status" value="1"/>
</dbReference>
<name>A0A368YF92_9BACI</name>
<protein>
    <recommendedName>
        <fullName evidence="8">DNA topoisomerase 3</fullName>
        <ecNumber evidence="8">5.6.2.1</ecNumber>
    </recommendedName>
    <alternativeName>
        <fullName evidence="8">DNA topoisomerase III</fullName>
    </alternativeName>
</protein>
<dbReference type="SMART" id="SM00493">
    <property type="entry name" value="TOPRIM"/>
    <property type="match status" value="1"/>
</dbReference>
<dbReference type="NCBIfam" id="TIGR01056">
    <property type="entry name" value="topB"/>
    <property type="match status" value="1"/>
</dbReference>
<evidence type="ECO:0000256" key="7">
    <source>
        <dbReference type="ARBA" id="ARBA00023235"/>
    </source>
</evidence>
<evidence type="ECO:0000256" key="8">
    <source>
        <dbReference type="HAMAP-Rule" id="MF_00953"/>
    </source>
</evidence>
<feature type="site" description="Interaction with DNA" evidence="8">
    <location>
        <position position="176"/>
    </location>
</feature>
<evidence type="ECO:0000256" key="6">
    <source>
        <dbReference type="ARBA" id="ARBA00023125"/>
    </source>
</evidence>
<feature type="site" description="Interaction with DNA" evidence="8">
    <location>
        <position position="312"/>
    </location>
</feature>
<feature type="active site" description="O-(5'-phospho-DNA)-tyrosine intermediate" evidence="8">
    <location>
        <position position="310"/>
    </location>
</feature>
<dbReference type="GO" id="GO:0006265">
    <property type="term" value="P:DNA topological change"/>
    <property type="evidence" value="ECO:0007669"/>
    <property type="project" value="UniProtKB-UniRule"/>
</dbReference>
<comment type="function">
    <text evidence="8">Releases the supercoiling and torsional tension of DNA, which is introduced during the DNA replication and transcription, by transiently cleaving and rejoining one strand of the DNA duplex. Introduces a single-strand break via transesterification at a target site in duplex DNA. The scissile phosphodiester is attacked by the catalytic tyrosine of the enzyme, resulting in the formation of a DNA-(5'-phosphotyrosyl)-enzyme intermediate and the expulsion of a 3'-OH DNA strand. The free DNA strand then undergoes passage around the unbroken strand, thus removing DNA supercoils. Finally, in the religation step, the DNA 3'-OH attacks the covalent intermediate to expel the active-site tyrosine and restore the DNA phosphodiester backbone.</text>
</comment>
<dbReference type="GO" id="GO:0003677">
    <property type="term" value="F:DNA binding"/>
    <property type="evidence" value="ECO:0007669"/>
    <property type="project" value="UniProtKB-KW"/>
</dbReference>
<keyword evidence="7 8" id="KW-0413">Isomerase</keyword>
<dbReference type="RefSeq" id="WP_114351459.1">
    <property type="nucleotide sequence ID" value="NZ_QPJJ01000001.1"/>
</dbReference>
<dbReference type="InterPro" id="IPR003601">
    <property type="entry name" value="Topo_IA_2"/>
</dbReference>
<feature type="compositionally biased region" description="Basic and acidic residues" evidence="9">
    <location>
        <begin position="692"/>
        <end position="707"/>
    </location>
</feature>
<evidence type="ECO:0000313" key="13">
    <source>
        <dbReference type="Proteomes" id="UP000252585"/>
    </source>
</evidence>
<dbReference type="SMART" id="SM00437">
    <property type="entry name" value="TOP1Ac"/>
    <property type="match status" value="1"/>
</dbReference>
<dbReference type="InterPro" id="IPR034144">
    <property type="entry name" value="TOPRIM_TopoIII"/>
</dbReference>
<dbReference type="OrthoDB" id="9803554at2"/>
<dbReference type="EMBL" id="QPJJ01000001">
    <property type="protein sequence ID" value="RCW77537.1"/>
    <property type="molecule type" value="Genomic_DNA"/>
</dbReference>
<comment type="catalytic activity">
    <reaction evidence="1 8">
        <text>ATP-independent breakage of single-stranded DNA, followed by passage and rejoining.</text>
        <dbReference type="EC" id="5.6.2.1"/>
    </reaction>
</comment>
<keyword evidence="3 8" id="KW-0479">Metal-binding</keyword>
<evidence type="ECO:0000256" key="9">
    <source>
        <dbReference type="SAM" id="MobiDB-lite"/>
    </source>
</evidence>
<gene>
    <name evidence="8" type="primary">topB</name>
    <name evidence="12" type="ORF">DFR57_101413</name>
</gene>
<dbReference type="PANTHER" id="PTHR11390:SF21">
    <property type="entry name" value="DNA TOPOISOMERASE 3-ALPHA"/>
    <property type="match status" value="1"/>
</dbReference>
<dbReference type="InterPro" id="IPR023405">
    <property type="entry name" value="Topo_IA_core_domain"/>
</dbReference>
<keyword evidence="4 8" id="KW-0460">Magnesium</keyword>
<comment type="cofactor">
    <cofactor evidence="8">
        <name>Mg(2+)</name>
        <dbReference type="ChEBI" id="CHEBI:18420"/>
    </cofactor>
</comment>
<dbReference type="InterPro" id="IPR013826">
    <property type="entry name" value="Topo_IA_cen_sub3"/>
</dbReference>
<feature type="site" description="Interaction with DNA" evidence="8">
    <location>
        <position position="61"/>
    </location>
</feature>
<dbReference type="EC" id="5.6.2.1" evidence="8"/>
<evidence type="ECO:0000313" key="12">
    <source>
        <dbReference type="EMBL" id="RCW77537.1"/>
    </source>
</evidence>
<evidence type="ECO:0000259" key="10">
    <source>
        <dbReference type="PROSITE" id="PS50880"/>
    </source>
</evidence>